<evidence type="ECO:0000259" key="10">
    <source>
        <dbReference type="Pfam" id="PF20979"/>
    </source>
</evidence>
<keyword evidence="5 8" id="KW-0028">Amino-acid biosynthesis</keyword>
<sequence length="406" mass="44170">MSIVLAYSGGLDTSVALHWLRERYQTDVIAYCADVGQVEDLDTVAERAMASGAKDVIVEDVRERFLTDFAMPAMAAGAAYEGKYLLAAPLSRPLIAQRLVEVAREHGADTVAHGATGKGNDQVRFYTSVRALAPELRVSAPVIDWELTSRRSEVAYAEKHGIDVGASKSTPYSIDTNIWGTSIECGDLDRIDQAPPADAWQITASAQEAPDERLVLEIEFERGVPVAIDGTRMDLVPLVSQLSGLAAAHGVGRTEILESRIVGFKSRGIYESPAATVLHAARSDLEALVLDRETLHHKRSFSERYAELVYYGYWFSDLRRALDAYCSTLAARMTGSVVVELYKGGMRCVGRTSEEFGRYDLGLADYEEGDTFDRTAGAGFAYCWALPLVPSGPMAPGTAGSRGRAR</sequence>
<organism evidence="11 12">
    <name type="scientific">Catenulispora pinistramenti</name>
    <dbReference type="NCBI Taxonomy" id="2705254"/>
    <lineage>
        <taxon>Bacteria</taxon>
        <taxon>Bacillati</taxon>
        <taxon>Actinomycetota</taxon>
        <taxon>Actinomycetes</taxon>
        <taxon>Catenulisporales</taxon>
        <taxon>Catenulisporaceae</taxon>
        <taxon>Catenulispora</taxon>
    </lineage>
</organism>
<feature type="binding site" evidence="8">
    <location>
        <position position="114"/>
    </location>
    <ligand>
        <name>ATP</name>
        <dbReference type="ChEBI" id="CHEBI:30616"/>
    </ligand>
</feature>
<feature type="binding site" evidence="8">
    <location>
        <begin position="6"/>
        <end position="14"/>
    </location>
    <ligand>
        <name>ATP</name>
        <dbReference type="ChEBI" id="CHEBI:30616"/>
    </ligand>
</feature>
<evidence type="ECO:0000313" key="11">
    <source>
        <dbReference type="EMBL" id="MBS2550583.1"/>
    </source>
</evidence>
<feature type="binding site" evidence="8">
    <location>
        <position position="120"/>
    </location>
    <ligand>
        <name>L-citrulline</name>
        <dbReference type="ChEBI" id="CHEBI:57743"/>
    </ligand>
</feature>
<feature type="binding site" evidence="8">
    <location>
        <position position="116"/>
    </location>
    <ligand>
        <name>L-aspartate</name>
        <dbReference type="ChEBI" id="CHEBI:29991"/>
    </ligand>
</feature>
<evidence type="ECO:0000256" key="1">
    <source>
        <dbReference type="ARBA" id="ARBA00004967"/>
    </source>
</evidence>
<evidence type="ECO:0000256" key="5">
    <source>
        <dbReference type="ARBA" id="ARBA00022605"/>
    </source>
</evidence>
<dbReference type="InterPro" id="IPR014729">
    <property type="entry name" value="Rossmann-like_a/b/a_fold"/>
</dbReference>
<dbReference type="PANTHER" id="PTHR11587">
    <property type="entry name" value="ARGININOSUCCINATE SYNTHASE"/>
    <property type="match status" value="1"/>
</dbReference>
<keyword evidence="6 8" id="KW-0547">Nucleotide-binding</keyword>
<dbReference type="SUPFAM" id="SSF52402">
    <property type="entry name" value="Adenine nucleotide alpha hydrolases-like"/>
    <property type="match status" value="1"/>
</dbReference>
<evidence type="ECO:0000256" key="4">
    <source>
        <dbReference type="ARBA" id="ARBA00022598"/>
    </source>
</evidence>
<keyword evidence="7 8" id="KW-0067">ATP-binding</keyword>
<dbReference type="InterPro" id="IPR024074">
    <property type="entry name" value="AS_cat/multimer_dom_body"/>
</dbReference>
<dbReference type="PROSITE" id="PS00565">
    <property type="entry name" value="ARGININOSUCCIN_SYN_2"/>
    <property type="match status" value="1"/>
</dbReference>
<evidence type="ECO:0000313" key="12">
    <source>
        <dbReference type="Proteomes" id="UP000730482"/>
    </source>
</evidence>
<evidence type="ECO:0000256" key="2">
    <source>
        <dbReference type="ARBA" id="ARBA00012286"/>
    </source>
</evidence>
<dbReference type="PANTHER" id="PTHR11587:SF2">
    <property type="entry name" value="ARGININOSUCCINATE SYNTHASE"/>
    <property type="match status" value="1"/>
</dbReference>
<comment type="subunit">
    <text evidence="8">Homotetramer.</text>
</comment>
<keyword evidence="8" id="KW-0963">Cytoplasm</keyword>
<evidence type="ECO:0000259" key="9">
    <source>
        <dbReference type="Pfam" id="PF00764"/>
    </source>
</evidence>
<comment type="caution">
    <text evidence="8">Lacks conserved residue(s) required for the propagation of feature annotation.</text>
</comment>
<feature type="binding site" evidence="8">
    <location>
        <position position="258"/>
    </location>
    <ligand>
        <name>L-citrulline</name>
        <dbReference type="ChEBI" id="CHEBI:57743"/>
    </ligand>
</feature>
<feature type="binding site" evidence="8">
    <location>
        <position position="182"/>
    </location>
    <ligand>
        <name>L-citrulline</name>
        <dbReference type="ChEBI" id="CHEBI:57743"/>
    </ligand>
</feature>
<comment type="subcellular location">
    <subcellularLocation>
        <location evidence="8">Cytoplasm</location>
    </subcellularLocation>
</comment>
<dbReference type="NCBIfam" id="NF001770">
    <property type="entry name" value="PRK00509.1"/>
    <property type="match status" value="1"/>
</dbReference>
<comment type="similarity">
    <text evidence="8">Belongs to the argininosuccinate synthase family. Type 1 subfamily.</text>
</comment>
<dbReference type="PROSITE" id="PS00564">
    <property type="entry name" value="ARGININOSUCCIN_SYN_1"/>
    <property type="match status" value="1"/>
</dbReference>
<dbReference type="NCBIfam" id="TIGR00032">
    <property type="entry name" value="argG"/>
    <property type="match status" value="1"/>
</dbReference>
<dbReference type="Gene3D" id="3.90.1260.10">
    <property type="entry name" value="Argininosuccinate synthetase, chain A, domain 2"/>
    <property type="match status" value="1"/>
</dbReference>
<keyword evidence="4 8" id="KW-0436">Ligase</keyword>
<dbReference type="InterPro" id="IPR048267">
    <property type="entry name" value="Arginosuc_syn_N"/>
</dbReference>
<dbReference type="InterPro" id="IPR048268">
    <property type="entry name" value="Arginosuc_syn_C"/>
</dbReference>
<dbReference type="HAMAP" id="MF_00005">
    <property type="entry name" value="Arg_succ_synth_type1"/>
    <property type="match status" value="1"/>
</dbReference>
<keyword evidence="3 8" id="KW-0055">Arginine biosynthesis</keyword>
<proteinExistence type="inferred from homology"/>
<feature type="binding site" evidence="8">
    <location>
        <position position="124"/>
    </location>
    <ligand>
        <name>L-citrulline</name>
        <dbReference type="ChEBI" id="CHEBI:57743"/>
    </ligand>
</feature>
<name>A0ABS5KX03_9ACTN</name>
<comment type="caution">
    <text evidence="11">The sequence shown here is derived from an EMBL/GenBank/DDBJ whole genome shotgun (WGS) entry which is preliminary data.</text>
</comment>
<evidence type="ECO:0000256" key="8">
    <source>
        <dbReference type="HAMAP-Rule" id="MF_00005"/>
    </source>
</evidence>
<protein>
    <recommendedName>
        <fullName evidence="2 8">Argininosuccinate synthase</fullName>
        <ecNumber evidence="2 8">6.3.4.5</ecNumber>
    </recommendedName>
    <alternativeName>
        <fullName evidence="8">Citrulline--aspartate ligase</fullName>
    </alternativeName>
</protein>
<dbReference type="Pfam" id="PF00764">
    <property type="entry name" value="Arginosuc_synth"/>
    <property type="match status" value="1"/>
</dbReference>
<comment type="catalytic activity">
    <reaction evidence="8">
        <text>L-citrulline + L-aspartate + ATP = 2-(N(omega)-L-arginino)succinate + AMP + diphosphate + H(+)</text>
        <dbReference type="Rhea" id="RHEA:10932"/>
        <dbReference type="ChEBI" id="CHEBI:15378"/>
        <dbReference type="ChEBI" id="CHEBI:29991"/>
        <dbReference type="ChEBI" id="CHEBI:30616"/>
        <dbReference type="ChEBI" id="CHEBI:33019"/>
        <dbReference type="ChEBI" id="CHEBI:57472"/>
        <dbReference type="ChEBI" id="CHEBI:57743"/>
        <dbReference type="ChEBI" id="CHEBI:456215"/>
        <dbReference type="EC" id="6.3.4.5"/>
    </reaction>
</comment>
<gene>
    <name evidence="8" type="primary">argG</name>
    <name evidence="11" type="ORF">KGQ19_27295</name>
</gene>
<evidence type="ECO:0000256" key="3">
    <source>
        <dbReference type="ARBA" id="ARBA00022571"/>
    </source>
</evidence>
<feature type="binding site" evidence="8">
    <location>
        <position position="84"/>
    </location>
    <ligand>
        <name>L-citrulline</name>
        <dbReference type="ChEBI" id="CHEBI:57743"/>
    </ligand>
</feature>
<keyword evidence="12" id="KW-1185">Reference proteome</keyword>
<dbReference type="InterPro" id="IPR018223">
    <property type="entry name" value="Arginosuc_synth_CS"/>
</dbReference>
<comment type="pathway">
    <text evidence="1 8">Amino-acid biosynthesis; L-arginine biosynthesis; L-arginine from L-ornithine and carbamoyl phosphate: step 2/3.</text>
</comment>
<accession>A0ABS5KX03</accession>
<dbReference type="EMBL" id="JAAFYZ010000107">
    <property type="protein sequence ID" value="MBS2550583.1"/>
    <property type="molecule type" value="Genomic_DNA"/>
</dbReference>
<evidence type="ECO:0000256" key="7">
    <source>
        <dbReference type="ARBA" id="ARBA00022840"/>
    </source>
</evidence>
<dbReference type="RefSeq" id="WP_212013680.1">
    <property type="nucleotide sequence ID" value="NZ_JAAFYZ010000107.1"/>
</dbReference>
<feature type="binding site" evidence="8">
    <location>
        <position position="121"/>
    </location>
    <ligand>
        <name>L-aspartate</name>
        <dbReference type="ChEBI" id="CHEBI:29991"/>
    </ligand>
</feature>
<dbReference type="InterPro" id="IPR023434">
    <property type="entry name" value="Arginosuc_synth_type_1_subfam"/>
</dbReference>
<dbReference type="GO" id="GO:0004055">
    <property type="term" value="F:argininosuccinate synthase activity"/>
    <property type="evidence" value="ECO:0007669"/>
    <property type="project" value="UniProtKB-EC"/>
</dbReference>
<dbReference type="Gene3D" id="3.40.50.620">
    <property type="entry name" value="HUPs"/>
    <property type="match status" value="1"/>
</dbReference>
<feature type="domain" description="Arginosuccinate synthase-like N-terminal" evidence="9">
    <location>
        <begin position="3"/>
        <end position="162"/>
    </location>
</feature>
<dbReference type="CDD" id="cd01999">
    <property type="entry name" value="ASS"/>
    <property type="match status" value="1"/>
</dbReference>
<dbReference type="InterPro" id="IPR001518">
    <property type="entry name" value="Arginosuc_synth"/>
</dbReference>
<feature type="binding site" evidence="8">
    <location>
        <position position="173"/>
    </location>
    <ligand>
        <name>L-citrulline</name>
        <dbReference type="ChEBI" id="CHEBI:57743"/>
    </ligand>
</feature>
<reference evidence="11 12" key="1">
    <citation type="submission" date="2020-02" db="EMBL/GenBank/DDBJ databases">
        <title>Acidophilic actinobacteria isolated from forest soil.</title>
        <authorList>
            <person name="Golinska P."/>
        </authorList>
    </citation>
    <scope>NUCLEOTIDE SEQUENCE [LARGE SCALE GENOMIC DNA]</scope>
    <source>
        <strain evidence="11 12">NL8</strain>
    </source>
</reference>
<dbReference type="EC" id="6.3.4.5" evidence="2 8"/>
<evidence type="ECO:0000256" key="6">
    <source>
        <dbReference type="ARBA" id="ARBA00022741"/>
    </source>
</evidence>
<dbReference type="Proteomes" id="UP000730482">
    <property type="component" value="Unassembled WGS sequence"/>
</dbReference>
<dbReference type="Pfam" id="PF20979">
    <property type="entry name" value="Arginosuc_syn_C"/>
    <property type="match status" value="1"/>
</dbReference>
<dbReference type="SUPFAM" id="SSF69864">
    <property type="entry name" value="Argininosuccinate synthetase, C-terminal domain"/>
    <property type="match status" value="1"/>
</dbReference>
<feature type="binding site" evidence="8">
    <location>
        <position position="270"/>
    </location>
    <ligand>
        <name>L-citrulline</name>
        <dbReference type="ChEBI" id="CHEBI:57743"/>
    </ligand>
</feature>
<feature type="binding site" evidence="8">
    <location>
        <position position="33"/>
    </location>
    <ligand>
        <name>ATP</name>
        <dbReference type="ChEBI" id="CHEBI:30616"/>
    </ligand>
</feature>
<feature type="binding site" evidence="8">
    <location>
        <position position="120"/>
    </location>
    <ligand>
        <name>L-aspartate</name>
        <dbReference type="ChEBI" id="CHEBI:29991"/>
    </ligand>
</feature>
<feature type="domain" description="Arginosuccinate synthase C-terminal" evidence="10">
    <location>
        <begin position="172"/>
        <end position="387"/>
    </location>
</feature>